<sequence>MSDFIMAETPVDISALRKGLVIPEAGGFCSFEGWVRQTNEGRAVSGIDYSAFVPLALTEGQAIVQEAKQRFAICRATAMHRTGYLPIGETAVWIGVSAAHRDAAFGACRYIIDEIKQRVPIWKHEHYASGEAGWVPCHTL</sequence>
<dbReference type="InterPro" id="IPR036563">
    <property type="entry name" value="MoaE_sf"/>
</dbReference>
<evidence type="ECO:0000256" key="7">
    <source>
        <dbReference type="ARBA" id="ARBA00026066"/>
    </source>
</evidence>
<accession>A0A318QKZ4</accession>
<gene>
    <name evidence="13" type="ORF">CFR77_12735</name>
</gene>
<evidence type="ECO:0000313" key="14">
    <source>
        <dbReference type="Proteomes" id="UP000247814"/>
    </source>
</evidence>
<dbReference type="Pfam" id="PF02391">
    <property type="entry name" value="MoaE"/>
    <property type="match status" value="1"/>
</dbReference>
<dbReference type="AlphaFoldDB" id="A0A318QKZ4"/>
<evidence type="ECO:0000256" key="6">
    <source>
        <dbReference type="ARBA" id="ARBA00025448"/>
    </source>
</evidence>
<dbReference type="Proteomes" id="UP000247814">
    <property type="component" value="Unassembled WGS sequence"/>
</dbReference>
<comment type="caution">
    <text evidence="13">The sequence shown here is derived from an EMBL/GenBank/DDBJ whole genome shotgun (WGS) entry which is preliminary data.</text>
</comment>
<dbReference type="OrthoDB" id="9803224at2"/>
<evidence type="ECO:0000256" key="1">
    <source>
        <dbReference type="ARBA" id="ARBA00005046"/>
    </source>
</evidence>
<comment type="subunit">
    <text evidence="7">Heterotetramer of 2 MoaD subunits and 2 MoaE subunits. Also stable as homodimer. The enzyme changes between these two forms during catalysis.</text>
</comment>
<dbReference type="RefSeq" id="WP_110569874.1">
    <property type="nucleotide sequence ID" value="NZ_CP137147.1"/>
</dbReference>
<dbReference type="Gene3D" id="3.90.1170.40">
    <property type="entry name" value="Molybdopterin biosynthesis MoaE subunit"/>
    <property type="match status" value="1"/>
</dbReference>
<keyword evidence="14" id="KW-1185">Reference proteome</keyword>
<comment type="pathway">
    <text evidence="1">Cofactor biosynthesis; molybdopterin biosynthesis.</text>
</comment>
<dbReference type="GO" id="GO:0030366">
    <property type="term" value="F:molybdopterin synthase activity"/>
    <property type="evidence" value="ECO:0007669"/>
    <property type="project" value="UniProtKB-EC"/>
</dbReference>
<name>A0A318QKZ4_9PROT</name>
<dbReference type="CDD" id="cd00756">
    <property type="entry name" value="MoaE"/>
    <property type="match status" value="1"/>
</dbReference>
<evidence type="ECO:0000256" key="10">
    <source>
        <dbReference type="ARBA" id="ARBA00030781"/>
    </source>
</evidence>
<reference evidence="13 14" key="1">
    <citation type="submission" date="2017-07" db="EMBL/GenBank/DDBJ databases">
        <title>A draft genome sequence of Komagataeibacter sucrofermentans LMG 18788.</title>
        <authorList>
            <person name="Skraban J."/>
            <person name="Cleenwerck I."/>
            <person name="Vandamme P."/>
            <person name="Trcek J."/>
        </authorList>
    </citation>
    <scope>NUCLEOTIDE SEQUENCE [LARGE SCALE GENOMIC DNA]</scope>
    <source>
        <strain evidence="13 14">LMG 18788</strain>
    </source>
</reference>
<evidence type="ECO:0000256" key="11">
    <source>
        <dbReference type="ARBA" id="ARBA00032474"/>
    </source>
</evidence>
<comment type="similarity">
    <text evidence="2">Belongs to the MoaE family.</text>
</comment>
<evidence type="ECO:0000256" key="4">
    <source>
        <dbReference type="ARBA" id="ARBA00013858"/>
    </source>
</evidence>
<dbReference type="UniPathway" id="UPA00344"/>
<evidence type="ECO:0000256" key="5">
    <source>
        <dbReference type="ARBA" id="ARBA00023150"/>
    </source>
</evidence>
<evidence type="ECO:0000256" key="8">
    <source>
        <dbReference type="ARBA" id="ARBA00029745"/>
    </source>
</evidence>
<dbReference type="EC" id="2.8.1.12" evidence="3"/>
<evidence type="ECO:0000256" key="12">
    <source>
        <dbReference type="ARBA" id="ARBA00049878"/>
    </source>
</evidence>
<proteinExistence type="inferred from homology"/>
<dbReference type="EMBL" id="NKUA01000019">
    <property type="protein sequence ID" value="PYD78058.1"/>
    <property type="molecule type" value="Genomic_DNA"/>
</dbReference>
<dbReference type="InterPro" id="IPR003448">
    <property type="entry name" value="Mopterin_biosynth_MoaE"/>
</dbReference>
<protein>
    <recommendedName>
        <fullName evidence="4">Molybdopterin synthase catalytic subunit</fullName>
        <ecNumber evidence="3">2.8.1.12</ecNumber>
    </recommendedName>
    <alternativeName>
        <fullName evidence="10">MPT synthase subunit 2</fullName>
    </alternativeName>
    <alternativeName>
        <fullName evidence="8">Molybdenum cofactor biosynthesis protein E</fullName>
    </alternativeName>
    <alternativeName>
        <fullName evidence="9">Molybdopterin-converting factor large subunit</fullName>
    </alternativeName>
    <alternativeName>
        <fullName evidence="11">Molybdopterin-converting factor subunit 2</fullName>
    </alternativeName>
</protein>
<evidence type="ECO:0000256" key="9">
    <source>
        <dbReference type="ARBA" id="ARBA00030407"/>
    </source>
</evidence>
<keyword evidence="5" id="KW-0501">Molybdenum cofactor biosynthesis</keyword>
<comment type="function">
    <text evidence="6">Converts molybdopterin precursor Z into molybdopterin. This requires the incorporation of two sulfur atoms into precursor Z to generate a dithiolene group. The sulfur is provided by MoaD.</text>
</comment>
<evidence type="ECO:0000256" key="2">
    <source>
        <dbReference type="ARBA" id="ARBA00005426"/>
    </source>
</evidence>
<dbReference type="SUPFAM" id="SSF54690">
    <property type="entry name" value="Molybdopterin synthase subunit MoaE"/>
    <property type="match status" value="1"/>
</dbReference>
<evidence type="ECO:0000256" key="3">
    <source>
        <dbReference type="ARBA" id="ARBA00011950"/>
    </source>
</evidence>
<organism evidence="13 14">
    <name type="scientific">Komagataeibacter sucrofermentans</name>
    <dbReference type="NCBI Taxonomy" id="1053551"/>
    <lineage>
        <taxon>Bacteria</taxon>
        <taxon>Pseudomonadati</taxon>
        <taxon>Pseudomonadota</taxon>
        <taxon>Alphaproteobacteria</taxon>
        <taxon>Acetobacterales</taxon>
        <taxon>Acetobacteraceae</taxon>
        <taxon>Komagataeibacter</taxon>
    </lineage>
</organism>
<dbReference type="PANTHER" id="PTHR23404">
    <property type="entry name" value="MOLYBDOPTERIN SYNTHASE RELATED"/>
    <property type="match status" value="1"/>
</dbReference>
<dbReference type="GO" id="GO:0006777">
    <property type="term" value="P:Mo-molybdopterin cofactor biosynthetic process"/>
    <property type="evidence" value="ECO:0007669"/>
    <property type="project" value="UniProtKB-KW"/>
</dbReference>
<comment type="catalytic activity">
    <reaction evidence="12">
        <text>2 [molybdopterin-synthase sulfur-carrier protein]-C-terminal-Gly-aminoethanethioate + cyclic pyranopterin phosphate + H2O = molybdopterin + 2 [molybdopterin-synthase sulfur-carrier protein]-C-terminal Gly-Gly + 2 H(+)</text>
        <dbReference type="Rhea" id="RHEA:26333"/>
        <dbReference type="Rhea" id="RHEA-COMP:12202"/>
        <dbReference type="Rhea" id="RHEA-COMP:19907"/>
        <dbReference type="ChEBI" id="CHEBI:15377"/>
        <dbReference type="ChEBI" id="CHEBI:15378"/>
        <dbReference type="ChEBI" id="CHEBI:58698"/>
        <dbReference type="ChEBI" id="CHEBI:59648"/>
        <dbReference type="ChEBI" id="CHEBI:90778"/>
        <dbReference type="ChEBI" id="CHEBI:232372"/>
        <dbReference type="EC" id="2.8.1.12"/>
    </reaction>
</comment>
<evidence type="ECO:0000313" key="13">
    <source>
        <dbReference type="EMBL" id="PYD78058.1"/>
    </source>
</evidence>